<keyword evidence="2" id="KW-1185">Reference proteome</keyword>
<organism evidence="1 2">
    <name type="scientific">Limnospira platensis NIES-46</name>
    <dbReference type="NCBI Taxonomy" id="1236695"/>
    <lineage>
        <taxon>Bacteria</taxon>
        <taxon>Bacillati</taxon>
        <taxon>Cyanobacteriota</taxon>
        <taxon>Cyanophyceae</taxon>
        <taxon>Oscillatoriophycideae</taxon>
        <taxon>Oscillatoriales</taxon>
        <taxon>Sirenicapillariaceae</taxon>
        <taxon>Limnospira</taxon>
    </lineage>
</organism>
<comment type="caution">
    <text evidence="1">The sequence shown here is derived from an EMBL/GenBank/DDBJ whole genome shotgun (WGS) entry which is preliminary data.</text>
</comment>
<dbReference type="Pfam" id="PF23856">
    <property type="entry name" value="DUF7219"/>
    <property type="match status" value="1"/>
</dbReference>
<evidence type="ECO:0000313" key="1">
    <source>
        <dbReference type="EMBL" id="GCE94668.1"/>
    </source>
</evidence>
<sequence length="71" mass="8503">MELNDFLNPRYPYRGSDQPENMLFNANLQEFAQQVSYIAALQTNGKMSTYESYKKIKQQWKRLKKTHKQLT</sequence>
<protein>
    <submittedName>
        <fullName evidence="1">Uncharacterized protein</fullName>
    </submittedName>
</protein>
<proteinExistence type="predicted"/>
<evidence type="ECO:0000313" key="2">
    <source>
        <dbReference type="Proteomes" id="UP000326169"/>
    </source>
</evidence>
<name>A0A5M3T9K0_LIMPL</name>
<dbReference type="InterPro" id="IPR055643">
    <property type="entry name" value="DUF7219"/>
</dbReference>
<accession>A0A5M3T9K0</accession>
<dbReference type="RefSeq" id="WP_043468592.1">
    <property type="nucleotide sequence ID" value="NZ_BIMW01000103.1"/>
</dbReference>
<reference evidence="1 2" key="1">
    <citation type="journal article" date="2019" name="J Genomics">
        <title>The Draft Genome of a Hydrogen-producing Cyanobacterium, Arthrospira platensis NIES-46.</title>
        <authorList>
            <person name="Suzuki S."/>
            <person name="Yamaguchi H."/>
            <person name="Kawachi M."/>
        </authorList>
    </citation>
    <scope>NUCLEOTIDE SEQUENCE [LARGE SCALE GENOMIC DNA]</scope>
    <source>
        <strain evidence="1 2">NIES-46</strain>
    </source>
</reference>
<dbReference type="EMBL" id="BIMW01000103">
    <property type="protein sequence ID" value="GCE94668.1"/>
    <property type="molecule type" value="Genomic_DNA"/>
</dbReference>
<dbReference type="Proteomes" id="UP000326169">
    <property type="component" value="Unassembled WGS sequence"/>
</dbReference>
<gene>
    <name evidence="1" type="ORF">NIES46_27270</name>
</gene>
<dbReference type="GeneID" id="301683556"/>